<dbReference type="EMBL" id="ANKB01000080">
    <property type="protein sequence ID" value="EPC62880.1"/>
    <property type="molecule type" value="Genomic_DNA"/>
</dbReference>
<dbReference type="SUPFAM" id="SSF89550">
    <property type="entry name" value="PHP domain-like"/>
    <property type="match status" value="1"/>
</dbReference>
<dbReference type="InterPro" id="IPR027417">
    <property type="entry name" value="P-loop_NTPase"/>
</dbReference>
<dbReference type="InterPro" id="IPR054787">
    <property type="entry name" value="TrlF_ATPase"/>
</dbReference>
<keyword evidence="1" id="KW-0175">Coiled coil</keyword>
<dbReference type="NCBIfam" id="NF045780">
    <property type="entry name" value="TrlF_fam_ATP"/>
    <property type="match status" value="1"/>
</dbReference>
<accession>A0A829GRN2</accession>
<evidence type="ECO:0000256" key="1">
    <source>
        <dbReference type="SAM" id="Coils"/>
    </source>
</evidence>
<proteinExistence type="predicted"/>
<dbReference type="RefSeq" id="WP_016373332.1">
    <property type="nucleotide sequence ID" value="NZ_ANKB01000080.1"/>
</dbReference>
<dbReference type="Gene3D" id="3.20.20.140">
    <property type="entry name" value="Metal-dependent hydrolases"/>
    <property type="match status" value="1"/>
</dbReference>
<evidence type="ECO:0000313" key="3">
    <source>
        <dbReference type="Proteomes" id="UP000014285"/>
    </source>
</evidence>
<sequence length="965" mass="109929">MAWFDNVNNSSTWNRWDLHIHTPYSSLHNEFGDPDSEKTWNNYLKELILGAYDHKIVAIGITDYFMIDGYIKVKKMLQNKSLVQDLFSDRPDFKEIKEYIENVLLILPNVELRLDCFVDDSSKKGKVDNGHSVNIHVIFSNKIPSENINENFLSQLKIKDSVSVEEKALTKNNISALGKRLKEDQPDLAKSGDSDLKVGLRQISVELRDIQKRIHAVEFRDNAYIITAVDEDLSRISWSSRDHSEKKYIYKASDGYFTSNKKTRDWAITDSPQYLREFAKQRPCIHGSDAHDYRSMFNPAENRCCWIKTAPSFDGFRQIFVEPRERVFIGSSSPQSKSTYSYIKKISIEDTSSSIEIPFSPYLNCIIGGKSTGKTILLSNIAEAIDQKQVQKKNELSSSRGTFQFKKVLVQWADGTTTSINEPNEKKMTYIPQAYLNRISENRLGEDSSNLDISNIIEQVMVEQEGYAKQLQNLNEKVSRIHGLSGEKIAGLRAEQNKCQQFVQALGETGSAKEIQSEINHLVKERDSLSLDNNIQKILVENQNLLDEKTVLEKDKVSFEEDLNTIDLTINNMVRTFVEEIRTFSFKSKLSTEFKNEIGQFSIEVGNNWKTSVEKLHQHVKEECEGLKTKLEKTNARITQIRPEISKNARAGKLSKEIAKQSDRLSSSKDLQKNINDSKATQEKLISDISKIPECYHKAYEAFLIGTKGIRENVPGINLVASIKIDKAKVKERISEYFDGRSKIGRSNLDKVDLNDFDEKALSDMLGEALHSKESLLKRGKDPLDYAEQLCQNYFVIVNSVNHNGDDIEQLSPGSKSLTLLKILVDLDQSTWPILLDQPEDDLDNRSVFLDLVNFLTHRKNNRQIIVVTHNANIVVAGDSEEVIVANQNGEDTQNDKYRFEYRFGPIENIETSIGQHSGVLYKTGLRDLICDILEGGAKAFELRDQKYSSVLTFNPTLTDRPETS</sequence>
<dbReference type="SUPFAM" id="SSF52540">
    <property type="entry name" value="P-loop containing nucleoside triphosphate hydrolases"/>
    <property type="match status" value="2"/>
</dbReference>
<dbReference type="Gene3D" id="3.40.50.300">
    <property type="entry name" value="P-loop containing nucleotide triphosphate hydrolases"/>
    <property type="match status" value="1"/>
</dbReference>
<name>A0A829GRN2_LACPA</name>
<reference evidence="2 3" key="1">
    <citation type="journal article" date="2013" name="PLoS ONE">
        <title>Lactobacillus paracasei comparative genomics: towards species pan-genome definition and exploitation of diversity.</title>
        <authorList>
            <person name="Smokvina T."/>
            <person name="Wels M."/>
            <person name="Polka J."/>
            <person name="Chervaux C."/>
            <person name="Brisse S."/>
            <person name="Boekhorst J."/>
            <person name="van Hylckama Vlieg J.E."/>
            <person name="Siezen R.J."/>
        </authorList>
    </citation>
    <scope>NUCLEOTIDE SEQUENCE [LARGE SCALE GENOMIC DNA]</scope>
    <source>
        <strain evidence="2 3">Lpl14</strain>
    </source>
</reference>
<dbReference type="InterPro" id="IPR016195">
    <property type="entry name" value="Pol/histidinol_Pase-like"/>
</dbReference>
<gene>
    <name evidence="2" type="ORF">Lpl14_14079</name>
</gene>
<organism evidence="2 3">
    <name type="scientific">Lacticaseibacillus paracasei subsp. tolerans Lpl14</name>
    <dbReference type="NCBI Taxonomy" id="1256229"/>
    <lineage>
        <taxon>Bacteria</taxon>
        <taxon>Bacillati</taxon>
        <taxon>Bacillota</taxon>
        <taxon>Bacilli</taxon>
        <taxon>Lactobacillales</taxon>
        <taxon>Lactobacillaceae</taxon>
        <taxon>Lacticaseibacillus</taxon>
    </lineage>
</organism>
<comment type="caution">
    <text evidence="2">The sequence shown here is derived from an EMBL/GenBank/DDBJ whole genome shotgun (WGS) entry which is preliminary data.</text>
</comment>
<evidence type="ECO:0008006" key="4">
    <source>
        <dbReference type="Google" id="ProtNLM"/>
    </source>
</evidence>
<protein>
    <recommendedName>
        <fullName evidence="4">ATPase involved in DNA repair</fullName>
    </recommendedName>
</protein>
<feature type="coiled-coil region" evidence="1">
    <location>
        <begin position="512"/>
        <end position="562"/>
    </location>
</feature>
<dbReference type="AlphaFoldDB" id="A0A829GRN2"/>
<dbReference type="Proteomes" id="UP000014285">
    <property type="component" value="Unassembled WGS sequence"/>
</dbReference>
<evidence type="ECO:0000313" key="2">
    <source>
        <dbReference type="EMBL" id="EPC62880.1"/>
    </source>
</evidence>